<keyword evidence="2" id="KW-1185">Reference proteome</keyword>
<dbReference type="EMBL" id="CP000576">
    <property type="protein sequence ID" value="ABO16728.1"/>
    <property type="molecule type" value="Genomic_DNA"/>
</dbReference>
<sequence>MKDLFENKLTSLMFDLLNGWDITFAGYVMPIGINETITNSLWMYLFNFDFLVFFQRLNPPY</sequence>
<organism evidence="1 2">
    <name type="scientific">Prochlorococcus marinus (strain MIT 9301)</name>
    <dbReference type="NCBI Taxonomy" id="167546"/>
    <lineage>
        <taxon>Bacteria</taxon>
        <taxon>Bacillati</taxon>
        <taxon>Cyanobacteriota</taxon>
        <taxon>Cyanophyceae</taxon>
        <taxon>Synechococcales</taxon>
        <taxon>Prochlorococcaceae</taxon>
        <taxon>Prochlorococcus</taxon>
    </lineage>
</organism>
<dbReference type="KEGG" id="pmg:P9301_01051"/>
<dbReference type="HOGENOM" id="CLU_2919040_0_0_3"/>
<protein>
    <submittedName>
        <fullName evidence="1">Uncharacterized protein</fullName>
    </submittedName>
</protein>
<evidence type="ECO:0000313" key="2">
    <source>
        <dbReference type="Proteomes" id="UP000001430"/>
    </source>
</evidence>
<reference evidence="1 2" key="1">
    <citation type="journal article" date="2007" name="PLoS Genet.">
        <title>Patterns and implications of gene gain and loss in the evolution of Prochlorococcus.</title>
        <authorList>
            <person name="Kettler G.C."/>
            <person name="Martiny A.C."/>
            <person name="Huang K."/>
            <person name="Zucker J."/>
            <person name="Coleman M.L."/>
            <person name="Rodrigue S."/>
            <person name="Chen F."/>
            <person name="Lapidus A."/>
            <person name="Ferriera S."/>
            <person name="Johnson J."/>
            <person name="Steglich C."/>
            <person name="Church G.M."/>
            <person name="Richardson P."/>
            <person name="Chisholm S.W."/>
        </authorList>
    </citation>
    <scope>NUCLEOTIDE SEQUENCE [LARGE SCALE GENOMIC DNA]</scope>
    <source>
        <strain evidence="1 2">MIT 9301</strain>
    </source>
</reference>
<proteinExistence type="predicted"/>
<dbReference type="Proteomes" id="UP000001430">
    <property type="component" value="Chromosome"/>
</dbReference>
<accession>A3PAF3</accession>
<dbReference type="AlphaFoldDB" id="A3PAF3"/>
<evidence type="ECO:0000313" key="1">
    <source>
        <dbReference type="EMBL" id="ABO16728.1"/>
    </source>
</evidence>
<gene>
    <name evidence="1" type="ordered locus">P9301_01051</name>
</gene>
<dbReference type="STRING" id="167546.P9301_01051"/>
<name>A3PAF3_PROM0</name>